<dbReference type="Proteomes" id="UP000242146">
    <property type="component" value="Unassembled WGS sequence"/>
</dbReference>
<protein>
    <recommendedName>
        <fullName evidence="3">C2H2-type domain-containing protein</fullName>
    </recommendedName>
</protein>
<organism evidence="1 2">
    <name type="scientific">Hesseltinella vesiculosa</name>
    <dbReference type="NCBI Taxonomy" id="101127"/>
    <lineage>
        <taxon>Eukaryota</taxon>
        <taxon>Fungi</taxon>
        <taxon>Fungi incertae sedis</taxon>
        <taxon>Mucoromycota</taxon>
        <taxon>Mucoromycotina</taxon>
        <taxon>Mucoromycetes</taxon>
        <taxon>Mucorales</taxon>
        <taxon>Cunninghamellaceae</taxon>
        <taxon>Hesseltinella</taxon>
    </lineage>
</organism>
<proteinExistence type="predicted"/>
<dbReference type="AlphaFoldDB" id="A0A1X2GI36"/>
<evidence type="ECO:0008006" key="3">
    <source>
        <dbReference type="Google" id="ProtNLM"/>
    </source>
</evidence>
<reference evidence="1 2" key="1">
    <citation type="submission" date="2016-07" db="EMBL/GenBank/DDBJ databases">
        <title>Pervasive Adenine N6-methylation of Active Genes in Fungi.</title>
        <authorList>
            <consortium name="DOE Joint Genome Institute"/>
            <person name="Mondo S.J."/>
            <person name="Dannebaum R.O."/>
            <person name="Kuo R.C."/>
            <person name="Labutti K."/>
            <person name="Haridas S."/>
            <person name="Kuo A."/>
            <person name="Salamov A."/>
            <person name="Ahrendt S.R."/>
            <person name="Lipzen A."/>
            <person name="Sullivan W."/>
            <person name="Andreopoulos W.B."/>
            <person name="Clum A."/>
            <person name="Lindquist E."/>
            <person name="Daum C."/>
            <person name="Ramamoorthy G.K."/>
            <person name="Gryganskyi A."/>
            <person name="Culley D."/>
            <person name="Magnuson J.K."/>
            <person name="James T.Y."/>
            <person name="O'Malley M.A."/>
            <person name="Stajich J.E."/>
            <person name="Spatafora J.W."/>
            <person name="Visel A."/>
            <person name="Grigoriev I.V."/>
        </authorList>
    </citation>
    <scope>NUCLEOTIDE SEQUENCE [LARGE SCALE GENOMIC DNA]</scope>
    <source>
        <strain evidence="1 2">NRRL 3301</strain>
    </source>
</reference>
<accession>A0A1X2GI36</accession>
<sequence length="60" mass="6879">MTNEGGGHICPTCAKPFQYPSQLKTRTYNYHRQIVNVKLDGQAAFPGHHRQPRPSTYCIY</sequence>
<keyword evidence="2" id="KW-1185">Reference proteome</keyword>
<evidence type="ECO:0000313" key="2">
    <source>
        <dbReference type="Proteomes" id="UP000242146"/>
    </source>
</evidence>
<name>A0A1X2GI36_9FUNG</name>
<dbReference type="EMBL" id="MCGT01000013">
    <property type="protein sequence ID" value="ORX54380.1"/>
    <property type="molecule type" value="Genomic_DNA"/>
</dbReference>
<gene>
    <name evidence="1" type="ORF">DM01DRAFT_1033966</name>
</gene>
<comment type="caution">
    <text evidence="1">The sequence shown here is derived from an EMBL/GenBank/DDBJ whole genome shotgun (WGS) entry which is preliminary data.</text>
</comment>
<evidence type="ECO:0000313" key="1">
    <source>
        <dbReference type="EMBL" id="ORX54380.1"/>
    </source>
</evidence>